<evidence type="ECO:0000256" key="10">
    <source>
        <dbReference type="SAM" id="MobiDB-lite"/>
    </source>
</evidence>
<evidence type="ECO:0000256" key="4">
    <source>
        <dbReference type="ARBA" id="ARBA00022741"/>
    </source>
</evidence>
<keyword evidence="5 13" id="KW-0418">Kinase</keyword>
<dbReference type="Proteomes" id="UP001281761">
    <property type="component" value="Unassembled WGS sequence"/>
</dbReference>
<dbReference type="EC" id="2.7.11.1" evidence="1"/>
<evidence type="ECO:0000313" key="14">
    <source>
        <dbReference type="Proteomes" id="UP001281761"/>
    </source>
</evidence>
<dbReference type="PROSITE" id="PS50011">
    <property type="entry name" value="PROTEIN_KINASE_DOM"/>
    <property type="match status" value="1"/>
</dbReference>
<feature type="compositionally biased region" description="Polar residues" evidence="10">
    <location>
        <begin position="1058"/>
        <end position="1070"/>
    </location>
</feature>
<dbReference type="SUPFAM" id="SSF56112">
    <property type="entry name" value="Protein kinase-like (PK-like)"/>
    <property type="match status" value="1"/>
</dbReference>
<evidence type="ECO:0000313" key="13">
    <source>
        <dbReference type="EMBL" id="KAK2943906.1"/>
    </source>
</evidence>
<evidence type="ECO:0000256" key="3">
    <source>
        <dbReference type="ARBA" id="ARBA00022679"/>
    </source>
</evidence>
<feature type="region of interest" description="Disordered" evidence="10">
    <location>
        <begin position="908"/>
        <end position="929"/>
    </location>
</feature>
<dbReference type="Gene3D" id="2.30.29.30">
    <property type="entry name" value="Pleckstrin-homology domain (PH domain)/Phosphotyrosine-binding domain (PTB)"/>
    <property type="match status" value="1"/>
</dbReference>
<comment type="catalytic activity">
    <reaction evidence="7">
        <text>L-threonyl-[protein] + ATP = O-phospho-L-threonyl-[protein] + ADP + H(+)</text>
        <dbReference type="Rhea" id="RHEA:46608"/>
        <dbReference type="Rhea" id="RHEA-COMP:11060"/>
        <dbReference type="Rhea" id="RHEA-COMP:11605"/>
        <dbReference type="ChEBI" id="CHEBI:15378"/>
        <dbReference type="ChEBI" id="CHEBI:30013"/>
        <dbReference type="ChEBI" id="CHEBI:30616"/>
        <dbReference type="ChEBI" id="CHEBI:61977"/>
        <dbReference type="ChEBI" id="CHEBI:456216"/>
        <dbReference type="EC" id="2.7.11.1"/>
    </reaction>
</comment>
<evidence type="ECO:0000256" key="2">
    <source>
        <dbReference type="ARBA" id="ARBA00022527"/>
    </source>
</evidence>
<evidence type="ECO:0000256" key="7">
    <source>
        <dbReference type="ARBA" id="ARBA00047899"/>
    </source>
</evidence>
<evidence type="ECO:0000256" key="8">
    <source>
        <dbReference type="ARBA" id="ARBA00048679"/>
    </source>
</evidence>
<keyword evidence="14" id="KW-1185">Reference proteome</keyword>
<dbReference type="GO" id="GO:0004674">
    <property type="term" value="F:protein serine/threonine kinase activity"/>
    <property type="evidence" value="ECO:0007669"/>
    <property type="project" value="UniProtKB-EC"/>
</dbReference>
<dbReference type="InterPro" id="IPR008271">
    <property type="entry name" value="Ser/Thr_kinase_AS"/>
</dbReference>
<dbReference type="InterPro" id="IPR033931">
    <property type="entry name" value="PDK1-typ_PH"/>
</dbReference>
<dbReference type="PROSITE" id="PS00108">
    <property type="entry name" value="PROTEIN_KINASE_ST"/>
    <property type="match status" value="1"/>
</dbReference>
<keyword evidence="4 9" id="KW-0547">Nucleotide-binding</keyword>
<dbReference type="SUPFAM" id="SSF50729">
    <property type="entry name" value="PH domain-like"/>
    <property type="match status" value="1"/>
</dbReference>
<dbReference type="Gene3D" id="3.30.200.20">
    <property type="entry name" value="Phosphorylase Kinase, domain 1"/>
    <property type="match status" value="1"/>
</dbReference>
<evidence type="ECO:0000256" key="6">
    <source>
        <dbReference type="ARBA" id="ARBA00022840"/>
    </source>
</evidence>
<dbReference type="Pfam" id="PF00069">
    <property type="entry name" value="Pkinase"/>
    <property type="match status" value="1"/>
</dbReference>
<keyword evidence="11" id="KW-0812">Transmembrane</keyword>
<evidence type="ECO:0000256" key="5">
    <source>
        <dbReference type="ARBA" id="ARBA00022777"/>
    </source>
</evidence>
<dbReference type="SMART" id="SM00220">
    <property type="entry name" value="S_TKc"/>
    <property type="match status" value="1"/>
</dbReference>
<dbReference type="InterPro" id="IPR050236">
    <property type="entry name" value="Ser_Thr_kinase_AGC"/>
</dbReference>
<keyword evidence="11" id="KW-0472">Membrane</keyword>
<keyword evidence="3 13" id="KW-0808">Transferase</keyword>
<reference evidence="13 14" key="1">
    <citation type="journal article" date="2022" name="bioRxiv">
        <title>Genomics of Preaxostyla Flagellates Illuminates Evolutionary Transitions and the Path Towards Mitochondrial Loss.</title>
        <authorList>
            <person name="Novak L.V.F."/>
            <person name="Treitli S.C."/>
            <person name="Pyrih J."/>
            <person name="Halakuc P."/>
            <person name="Pipaliya S.V."/>
            <person name="Vacek V."/>
            <person name="Brzon O."/>
            <person name="Soukal P."/>
            <person name="Eme L."/>
            <person name="Dacks J.B."/>
            <person name="Karnkowska A."/>
            <person name="Elias M."/>
            <person name="Hampl V."/>
        </authorList>
    </citation>
    <scope>NUCLEOTIDE SEQUENCE [LARGE SCALE GENOMIC DNA]</scope>
    <source>
        <strain evidence="13">NAU3</strain>
        <tissue evidence="13">Gut</tissue>
    </source>
</reference>
<feature type="region of interest" description="Disordered" evidence="10">
    <location>
        <begin position="711"/>
        <end position="751"/>
    </location>
</feature>
<dbReference type="InterPro" id="IPR000719">
    <property type="entry name" value="Prot_kinase_dom"/>
</dbReference>
<dbReference type="InterPro" id="IPR011993">
    <property type="entry name" value="PH-like_dom_sf"/>
</dbReference>
<dbReference type="Gene3D" id="1.10.510.10">
    <property type="entry name" value="Transferase(Phosphotransferase) domain 1"/>
    <property type="match status" value="1"/>
</dbReference>
<dbReference type="Pfam" id="PF14593">
    <property type="entry name" value="PH_3"/>
    <property type="match status" value="1"/>
</dbReference>
<sequence length="1070" mass="119337">MIVKLGVVYRDRPLSERDVDKGWKLNSKTNHLKLKKLFPTDFNFEETIGFGSFSSVFKAVNKKTGKLVAIKQISKSHIIKNKMEKTVYTERDVLRKYPHPLILHFYGNYQDNESLYFVLELCKTDMSKYVSQKALHIEVARFFTAELLQALEHLHTNGVVHRDLKPENIFLATDGHIRVADFGSALIRGSEQEKEEMGNKKGREMVGTPLYVSPEVIKNEMATEQSDLWAFGLILFYLIAGHPLFSGATQFLLFNHILKANYTIPPGFDETAADLVRKLVVLNPSDRLTINQIKQHPFFTTSTIPWDTIHLTNPPIHTQTSSSKRVANNRIHITESNHETDSKSSRSLARTPSQFSPRNSELDISKPHQQSHSRLDHLNNHSIRPNVGPHSTTHNFGSIWKEELSPRTQTSPEFSASEDHLLSSITGRVLPKSNFFPLPPKALQIIKTSQPLSVPVAEETRKASPPTQRRSPRVTPRKLFRHRTSPSGSFDGDRSFDGGHPTDGGRSENPVSVPPASSSTTRWRKTLDAGVVKAMLETMRPPDPAKNTPLLATTPPSEPDFGIHDSPAHSLKLLPSAEQILFSRGRKDVSDDPLLHIEGDVCSIEDDSFDTTRLDIHHAAEDGMAEGNLLYDAFVSQNRFSPIHSADFSLTRSLSFSRMTYNTTETTRTAASDEDELPLWKGVYKLESASGSVVQQLGTLSETTSTAGNTFEELMSETPSTTDCTATELMSEKRTPSPSRESSIEEDDEDSVLMKKEWDNDDDDVSANSSSNDGSVSSFFSISSLCPVDKADAPSKHHTRNAAERRLSVLMDVSWNDLYTSLASLLSLNSSATLEDLTINTSSDHSEDENEHDETTDEWLTLMSSNTSTRLFEQTTLADTSPQTRMIPPFLMSVSSSVLSRSITNTRMESAAVSHPPNTPQPQTAASSSHLPAGLLVQESPFDPSSFLLSNERTIRTSIVWLWAKKQKKTRHLILTDTPRLLFVNPMTLTVTGEVIWGAKVWAEAIDATRFAIHTKQRILLLDDILNHAATGWVEEINRQTVAFTHNSFSGAHERNPSHTPNTSQSTMIS</sequence>
<evidence type="ECO:0000256" key="11">
    <source>
        <dbReference type="SAM" id="Phobius"/>
    </source>
</evidence>
<feature type="region of interest" description="Disordered" evidence="10">
    <location>
        <begin position="450"/>
        <end position="524"/>
    </location>
</feature>
<feature type="compositionally biased region" description="Polar residues" evidence="10">
    <location>
        <begin position="345"/>
        <end position="359"/>
    </location>
</feature>
<protein>
    <recommendedName>
        <fullName evidence="1">non-specific serine/threonine protein kinase</fullName>
        <ecNumber evidence="1">2.7.11.1</ecNumber>
    </recommendedName>
</protein>
<feature type="compositionally biased region" description="Low complexity" evidence="10">
    <location>
        <begin position="510"/>
        <end position="519"/>
    </location>
</feature>
<feature type="binding site" evidence="9">
    <location>
        <position position="71"/>
    </location>
    <ligand>
        <name>ATP</name>
        <dbReference type="ChEBI" id="CHEBI:30616"/>
    </ligand>
</feature>
<name>A0ABQ9WWM5_9EUKA</name>
<gene>
    <name evidence="13" type="ORF">BLNAU_21161</name>
</gene>
<dbReference type="EMBL" id="JARBJD010000322">
    <property type="protein sequence ID" value="KAK2943906.1"/>
    <property type="molecule type" value="Genomic_DNA"/>
</dbReference>
<feature type="transmembrane region" description="Helical" evidence="11">
    <location>
        <begin position="228"/>
        <end position="245"/>
    </location>
</feature>
<keyword evidence="6 9" id="KW-0067">ATP-binding</keyword>
<dbReference type="PANTHER" id="PTHR24356:SF163">
    <property type="entry name" value="3-PHOSPHOINOSITIDE-DEPENDENT PROTEIN KINASE 1-RELATED"/>
    <property type="match status" value="1"/>
</dbReference>
<feature type="compositionally biased region" description="Basic and acidic residues" evidence="10">
    <location>
        <begin position="335"/>
        <end position="344"/>
    </location>
</feature>
<dbReference type="PANTHER" id="PTHR24356">
    <property type="entry name" value="SERINE/THREONINE-PROTEIN KINASE"/>
    <property type="match status" value="1"/>
</dbReference>
<keyword evidence="11" id="KW-1133">Transmembrane helix</keyword>
<evidence type="ECO:0000256" key="9">
    <source>
        <dbReference type="PROSITE-ProRule" id="PRU10141"/>
    </source>
</evidence>
<feature type="domain" description="Protein kinase" evidence="12">
    <location>
        <begin position="42"/>
        <end position="299"/>
    </location>
</feature>
<feature type="compositionally biased region" description="Basic residues" evidence="10">
    <location>
        <begin position="470"/>
        <end position="484"/>
    </location>
</feature>
<dbReference type="PROSITE" id="PS00107">
    <property type="entry name" value="PROTEIN_KINASE_ATP"/>
    <property type="match status" value="1"/>
</dbReference>
<feature type="region of interest" description="Disordered" evidence="10">
    <location>
        <begin position="1048"/>
        <end position="1070"/>
    </location>
</feature>
<accession>A0ABQ9WWM5</accession>
<comment type="catalytic activity">
    <reaction evidence="8">
        <text>L-seryl-[protein] + ATP = O-phospho-L-seryl-[protein] + ADP + H(+)</text>
        <dbReference type="Rhea" id="RHEA:17989"/>
        <dbReference type="Rhea" id="RHEA-COMP:9863"/>
        <dbReference type="Rhea" id="RHEA-COMP:11604"/>
        <dbReference type="ChEBI" id="CHEBI:15378"/>
        <dbReference type="ChEBI" id="CHEBI:29999"/>
        <dbReference type="ChEBI" id="CHEBI:30616"/>
        <dbReference type="ChEBI" id="CHEBI:83421"/>
        <dbReference type="ChEBI" id="CHEBI:456216"/>
        <dbReference type="EC" id="2.7.11.1"/>
    </reaction>
</comment>
<organism evidence="13 14">
    <name type="scientific">Blattamonas nauphoetae</name>
    <dbReference type="NCBI Taxonomy" id="2049346"/>
    <lineage>
        <taxon>Eukaryota</taxon>
        <taxon>Metamonada</taxon>
        <taxon>Preaxostyla</taxon>
        <taxon>Oxymonadida</taxon>
        <taxon>Blattamonas</taxon>
    </lineage>
</organism>
<keyword evidence="2" id="KW-0723">Serine/threonine-protein kinase</keyword>
<dbReference type="InterPro" id="IPR017441">
    <property type="entry name" value="Protein_kinase_ATP_BS"/>
</dbReference>
<proteinExistence type="predicted"/>
<evidence type="ECO:0000259" key="12">
    <source>
        <dbReference type="PROSITE" id="PS50011"/>
    </source>
</evidence>
<evidence type="ECO:0000256" key="1">
    <source>
        <dbReference type="ARBA" id="ARBA00012513"/>
    </source>
</evidence>
<comment type="caution">
    <text evidence="13">The sequence shown here is derived from an EMBL/GenBank/DDBJ whole genome shotgun (WGS) entry which is preliminary data.</text>
</comment>
<feature type="region of interest" description="Disordered" evidence="10">
    <location>
        <begin position="335"/>
        <end position="373"/>
    </location>
</feature>
<dbReference type="InterPro" id="IPR011009">
    <property type="entry name" value="Kinase-like_dom_sf"/>
</dbReference>